<dbReference type="EMBL" id="BKCJ010001386">
    <property type="protein sequence ID" value="GEU41050.1"/>
    <property type="molecule type" value="Genomic_DNA"/>
</dbReference>
<evidence type="ECO:0000313" key="2">
    <source>
        <dbReference type="EMBL" id="GEU41050.1"/>
    </source>
</evidence>
<feature type="compositionally biased region" description="Polar residues" evidence="1">
    <location>
        <begin position="276"/>
        <end position="286"/>
    </location>
</feature>
<dbReference type="AlphaFoldDB" id="A0A6L2JWE9"/>
<organism evidence="2">
    <name type="scientific">Tanacetum cinerariifolium</name>
    <name type="common">Dalmatian daisy</name>
    <name type="synonym">Chrysanthemum cinerariifolium</name>
    <dbReference type="NCBI Taxonomy" id="118510"/>
    <lineage>
        <taxon>Eukaryota</taxon>
        <taxon>Viridiplantae</taxon>
        <taxon>Streptophyta</taxon>
        <taxon>Embryophyta</taxon>
        <taxon>Tracheophyta</taxon>
        <taxon>Spermatophyta</taxon>
        <taxon>Magnoliopsida</taxon>
        <taxon>eudicotyledons</taxon>
        <taxon>Gunneridae</taxon>
        <taxon>Pentapetalae</taxon>
        <taxon>asterids</taxon>
        <taxon>campanulids</taxon>
        <taxon>Asterales</taxon>
        <taxon>Asteraceae</taxon>
        <taxon>Asteroideae</taxon>
        <taxon>Anthemideae</taxon>
        <taxon>Anthemidinae</taxon>
        <taxon>Tanacetum</taxon>
    </lineage>
</organism>
<comment type="caution">
    <text evidence="2">The sequence shown here is derived from an EMBL/GenBank/DDBJ whole genome shotgun (WGS) entry which is preliminary data.</text>
</comment>
<feature type="compositionally biased region" description="Basic and acidic residues" evidence="1">
    <location>
        <begin position="328"/>
        <end position="359"/>
    </location>
</feature>
<reference evidence="2" key="1">
    <citation type="journal article" date="2019" name="Sci. Rep.">
        <title>Draft genome of Tanacetum cinerariifolium, the natural source of mosquito coil.</title>
        <authorList>
            <person name="Yamashiro T."/>
            <person name="Shiraishi A."/>
            <person name="Satake H."/>
            <person name="Nakayama K."/>
        </authorList>
    </citation>
    <scope>NUCLEOTIDE SEQUENCE</scope>
</reference>
<protein>
    <submittedName>
        <fullName evidence="2">Uncharacterized protein</fullName>
    </submittedName>
</protein>
<sequence>MQQFWYIIKKVKDSDSYEFLLTNKKCIIDTDVFRKILDICPRVDDVYFTEVPDDDTTLTFLIELGYKGPLYKHTNMFVDHMHQPWRTLAAIINKCISGKTASNDKLRKSIINILWGMFYRENVDYLELIWEDLAFQIDYGKEKRSRRKKIADTPVTVLDVSEESEPEPARKKTASKRMVKKKVIISADDNIIPDPNVTLELVIEYVPEPAKRRSSSKVTFDPPKKLKSVQSLTPEEQVVDTMKALKESRKTSRRQPGTEGSSKGAGSKPGVPDESTFISATSSEGTSAKPRVPDEEKVTTEEKVIFEWGLEQEINNDGDEEMTNAKVADSDKGGEEVTDAAKADAKNSKEVKDATKKAELPPISSSLSVSLGFGDQFLKFSFDTSLVGPIKDSVDAEINSLLDRRSKEFESSKKPPATKETSKGKASSKGFKMSKSASAKEPVEEPISEVVMDDVSEVVVRDDDQPQDTLQPKTNKTLNPEWFKQPLNKLDWNNPKGDRYPFDLSKPLLLQGQPGRQTVAVEYFFNNDLEFLKSSYPTKTYTTLITNTKAARCEIFRIEDMKILGVKSVKVRKLHEYGHLDEIVVKRANRQPYTFKESDFVNLHLNDIEDMLLLTLGVESYQKKLNITAPQKTFLEIEFKELYTPSYNSPGSIYRDLNKQKRVIRADELYKFSDGTLKKVRDELHHRVLDFCLGYSDEMLRRKWTDVDKRRS</sequence>
<name>A0A6L2JWE9_TANCI</name>
<gene>
    <name evidence="2" type="ORF">Tci_013028</name>
</gene>
<proteinExistence type="predicted"/>
<accession>A0A6L2JWE9</accession>
<feature type="region of interest" description="Disordered" evidence="1">
    <location>
        <begin position="212"/>
        <end position="359"/>
    </location>
</feature>
<feature type="compositionally biased region" description="Basic and acidic residues" evidence="1">
    <location>
        <begin position="291"/>
        <end position="305"/>
    </location>
</feature>
<evidence type="ECO:0000256" key="1">
    <source>
        <dbReference type="SAM" id="MobiDB-lite"/>
    </source>
</evidence>
<feature type="region of interest" description="Disordered" evidence="1">
    <location>
        <begin position="406"/>
        <end position="446"/>
    </location>
</feature>